<dbReference type="InterPro" id="IPR013606">
    <property type="entry name" value="I-BAR_dom"/>
</dbReference>
<feature type="region of interest" description="Disordered" evidence="1">
    <location>
        <begin position="329"/>
        <end position="373"/>
    </location>
</feature>
<feature type="region of interest" description="Disordered" evidence="1">
    <location>
        <begin position="546"/>
        <end position="638"/>
    </location>
</feature>
<feature type="region of interest" description="Disordered" evidence="1">
    <location>
        <begin position="460"/>
        <end position="480"/>
    </location>
</feature>
<feature type="compositionally biased region" description="Polar residues" evidence="1">
    <location>
        <begin position="355"/>
        <end position="368"/>
    </location>
</feature>
<protein>
    <recommendedName>
        <fullName evidence="2">IMD domain-containing protein</fullName>
    </recommendedName>
</protein>
<gene>
    <name evidence="3" type="ORF">L3Y34_014708</name>
</gene>
<organism evidence="3 4">
    <name type="scientific">Caenorhabditis briggsae</name>
    <dbReference type="NCBI Taxonomy" id="6238"/>
    <lineage>
        <taxon>Eukaryota</taxon>
        <taxon>Metazoa</taxon>
        <taxon>Ecdysozoa</taxon>
        <taxon>Nematoda</taxon>
        <taxon>Chromadorea</taxon>
        <taxon>Rhabditida</taxon>
        <taxon>Rhabditina</taxon>
        <taxon>Rhabditomorpha</taxon>
        <taxon>Rhabditoidea</taxon>
        <taxon>Rhabditidae</taxon>
        <taxon>Peloderinae</taxon>
        <taxon>Caenorhabditis</taxon>
    </lineage>
</organism>
<dbReference type="Pfam" id="PF08397">
    <property type="entry name" value="IMD"/>
    <property type="match status" value="1"/>
</dbReference>
<feature type="compositionally biased region" description="Polar residues" evidence="1">
    <location>
        <begin position="461"/>
        <end position="472"/>
    </location>
</feature>
<evidence type="ECO:0000313" key="3">
    <source>
        <dbReference type="EMBL" id="ULU10615.1"/>
    </source>
</evidence>
<feature type="domain" description="IMD" evidence="2">
    <location>
        <begin position="27"/>
        <end position="273"/>
    </location>
</feature>
<dbReference type="InterPro" id="IPR030127">
    <property type="entry name" value="MTSS1/MTSS2"/>
</dbReference>
<dbReference type="SUPFAM" id="SSF103657">
    <property type="entry name" value="BAR/IMD domain-like"/>
    <property type="match status" value="1"/>
</dbReference>
<dbReference type="InterPro" id="IPR027267">
    <property type="entry name" value="AH/BAR_dom_sf"/>
</dbReference>
<dbReference type="EMBL" id="CP090891">
    <property type="protein sequence ID" value="ULU10615.1"/>
    <property type="molecule type" value="Genomic_DNA"/>
</dbReference>
<accession>A0AAE9DTN0</accession>
<dbReference type="AlphaFoldDB" id="A0AAE9DTN0"/>
<dbReference type="PANTHER" id="PTHR15708">
    <property type="entry name" value="ACTIN BUNDLING/MISSING IN METASTASIS-RELATED"/>
    <property type="match status" value="1"/>
</dbReference>
<dbReference type="PROSITE" id="PS51338">
    <property type="entry name" value="IMD"/>
    <property type="match status" value="1"/>
</dbReference>
<evidence type="ECO:0000313" key="4">
    <source>
        <dbReference type="Proteomes" id="UP000827892"/>
    </source>
</evidence>
<reference evidence="3 4" key="1">
    <citation type="submission" date="2022-05" db="EMBL/GenBank/DDBJ databases">
        <title>Chromosome-level reference genomes for two strains of Caenorhabditis briggsae: an improved platform for comparative genomics.</title>
        <authorList>
            <person name="Stevens L."/>
            <person name="Andersen E.C."/>
        </authorList>
    </citation>
    <scope>NUCLEOTIDE SEQUENCE [LARGE SCALE GENOMIC DNA]</scope>
    <source>
        <strain evidence="3">QX1410_ONT</strain>
        <tissue evidence="3">Whole-organism</tissue>
    </source>
</reference>
<dbReference type="GO" id="GO:0007009">
    <property type="term" value="P:plasma membrane organization"/>
    <property type="evidence" value="ECO:0007669"/>
    <property type="project" value="InterPro"/>
</dbReference>
<feature type="compositionally biased region" description="Low complexity" evidence="1">
    <location>
        <begin position="589"/>
        <end position="602"/>
    </location>
</feature>
<proteinExistence type="predicted"/>
<dbReference type="GO" id="GO:0003779">
    <property type="term" value="F:actin binding"/>
    <property type="evidence" value="ECO:0007669"/>
    <property type="project" value="InterPro"/>
</dbReference>
<feature type="compositionally biased region" description="Polar residues" evidence="1">
    <location>
        <begin position="554"/>
        <end position="578"/>
    </location>
</feature>
<dbReference type="Gene3D" id="1.20.1270.60">
    <property type="entry name" value="Arfaptin homology (AH) domain/BAR domain"/>
    <property type="match status" value="2"/>
</dbReference>
<dbReference type="Proteomes" id="UP000827892">
    <property type="component" value="Chromosome I"/>
</dbReference>
<evidence type="ECO:0000256" key="1">
    <source>
        <dbReference type="SAM" id="MobiDB-lite"/>
    </source>
</evidence>
<sequence length="681" mass="73804">MAAVATAETPIKTIHTECIPTATKQITDVMDPDAEFNLLTTLYQSVVHDMKHTYPGWDALGQKAQKLGTQLRATAQCLSSFTEAMQLVCDNANNLKGASRDVGACVTRVCIKQRAIENRMRSWADALCEELAISLQQRGNYWKGRCSDMDKMASKHVKKVRARKQRPDVTAMSEQREICTKVLTEQRTQFSFFIQTLMPVLNAQMNMLDEGAHLRQVVENLDSTVKHVDTEQLVSSIVSDIAQGPDSAWKQCLAQAGKKWMSSEDGYSYMGSIRDLSTRATTPASNFSSEDGMHTLTTNGLGTTRSISTSCTRNLPLLTNTVLDSSASSVVSSSTRYSKPPLQRRNSEKSIGHYSMSSPNTDGSSTYLNLMGNGAANSSSNTITEMSQYQQNGHHQPVMRTNSAVSNGVHSNPPPAYQQYINQRNQQNGGSIPRPQNLSFETFNTNTSIGTTPTVYHPATPATSSSCGQPEMSSGSSGTSTSAFLISEACRDIDQLGHLSDLENYGATQDSTRYFLHDVPSHNTQKNGTNASSTAHVAAMIQRRASQAGEYAGHQTNTDLGKRASVSTLGSSSISNYGSVGHPPPPNQAPNQPVRMRTTSASRPPPPARRSSQITAATPTAPSVAEQRMNGSMGSRQSLDSAGLYESEMPHPQHFYQMSSFNRPTPASVTASAAAAAKFRI</sequence>
<feature type="compositionally biased region" description="Polar residues" evidence="1">
    <location>
        <begin position="629"/>
        <end position="638"/>
    </location>
</feature>
<evidence type="ECO:0000259" key="2">
    <source>
        <dbReference type="PROSITE" id="PS51338"/>
    </source>
</evidence>
<name>A0AAE9DTN0_CAEBR</name>
<dbReference type="PANTHER" id="PTHR15708:SF4">
    <property type="entry name" value="FI21477P1-RELATED"/>
    <property type="match status" value="1"/>
</dbReference>